<reference evidence="11 12" key="1">
    <citation type="submission" date="2018-11" db="EMBL/GenBank/DDBJ databases">
        <title>Genomic Encyclopedia of Type Strains, Phase IV (KMG-IV): sequencing the most valuable type-strain genomes for metagenomic binning, comparative biology and taxonomic classification.</title>
        <authorList>
            <person name="Goeker M."/>
        </authorList>
    </citation>
    <scope>NUCLEOTIDE SEQUENCE [LARGE SCALE GENOMIC DNA]</scope>
    <source>
        <strain evidence="11 12">DSM 100316</strain>
    </source>
</reference>
<dbReference type="PANTHER" id="PTHR42811">
    <property type="entry name" value="SERINE ACETYLTRANSFERASE"/>
    <property type="match status" value="1"/>
</dbReference>
<evidence type="ECO:0000256" key="9">
    <source>
        <dbReference type="ARBA" id="ARBA00049486"/>
    </source>
</evidence>
<evidence type="ECO:0000256" key="5">
    <source>
        <dbReference type="ARBA" id="ARBA00022605"/>
    </source>
</evidence>
<dbReference type="UniPathway" id="UPA00136">
    <property type="reaction ID" value="UER00199"/>
</dbReference>
<evidence type="ECO:0000256" key="7">
    <source>
        <dbReference type="ARBA" id="ARBA00023192"/>
    </source>
</evidence>
<dbReference type="AlphaFoldDB" id="A0A3N2DQ77"/>
<dbReference type="NCBIfam" id="NF041874">
    <property type="entry name" value="EPS_EpsC"/>
    <property type="match status" value="1"/>
</dbReference>
<comment type="similarity">
    <text evidence="2">Belongs to the transferase hexapeptide repeat family.</text>
</comment>
<accession>A0A3N2DQ77</accession>
<comment type="catalytic activity">
    <reaction evidence="9">
        <text>L-serine + acetyl-CoA = O-acetyl-L-serine + CoA</text>
        <dbReference type="Rhea" id="RHEA:24560"/>
        <dbReference type="ChEBI" id="CHEBI:33384"/>
        <dbReference type="ChEBI" id="CHEBI:57287"/>
        <dbReference type="ChEBI" id="CHEBI:57288"/>
        <dbReference type="ChEBI" id="CHEBI:58340"/>
        <dbReference type="EC" id="2.3.1.30"/>
    </reaction>
</comment>
<dbReference type="Pfam" id="PF06426">
    <property type="entry name" value="SATase_N"/>
    <property type="match status" value="1"/>
</dbReference>
<name>A0A3N2DQ77_9GAMM</name>
<dbReference type="InterPro" id="IPR011004">
    <property type="entry name" value="Trimer_LpxA-like_sf"/>
</dbReference>
<evidence type="ECO:0000256" key="6">
    <source>
        <dbReference type="ARBA" id="ARBA00022679"/>
    </source>
</evidence>
<dbReference type="OrthoDB" id="9801456at2"/>
<dbReference type="Gene3D" id="2.160.10.10">
    <property type="entry name" value="Hexapeptide repeat proteins"/>
    <property type="match status" value="1"/>
</dbReference>
<evidence type="ECO:0000256" key="1">
    <source>
        <dbReference type="ARBA" id="ARBA00004876"/>
    </source>
</evidence>
<keyword evidence="12" id="KW-1185">Reference proteome</keyword>
<protein>
    <recommendedName>
        <fullName evidence="4">Serine acetyltransferase</fullName>
        <ecNumber evidence="3">2.3.1.30</ecNumber>
    </recommendedName>
</protein>
<organism evidence="11 12">
    <name type="scientific">Sinobacterium caligoides</name>
    <dbReference type="NCBI Taxonomy" id="933926"/>
    <lineage>
        <taxon>Bacteria</taxon>
        <taxon>Pseudomonadati</taxon>
        <taxon>Pseudomonadota</taxon>
        <taxon>Gammaproteobacteria</taxon>
        <taxon>Cellvibrionales</taxon>
        <taxon>Spongiibacteraceae</taxon>
        <taxon>Sinobacterium</taxon>
    </lineage>
</organism>
<gene>
    <name evidence="11" type="ORF">EDC56_2392</name>
</gene>
<dbReference type="InterPro" id="IPR042122">
    <property type="entry name" value="Ser_AcTrfase_N_sf"/>
</dbReference>
<dbReference type="SUPFAM" id="SSF51161">
    <property type="entry name" value="Trimeric LpxA-like enzymes"/>
    <property type="match status" value="1"/>
</dbReference>
<dbReference type="InterPro" id="IPR010493">
    <property type="entry name" value="Ser_AcTrfase_N"/>
</dbReference>
<sequence>MSQHDPIWDNILTEAAHEAELEPILASFLHATILNHKSLESALSFHLASKLDSPAAPALLIREVIEQALNNDAALRKAIRADIAAYRQRDSACQSCATPLLYYKGYHALQAHRIAHWLWQQKRKPLALFFQNRISIAFGVDIHPAAKIGYGIMLDHATGIVIGETATVGNNVSIMQSVTLGGTGKDSGDRHPKVADGVLISAGAKILGNIVVGEGAQVAAGSVVLKEVAPHTIVSGIPAKVIGQPSCAEPALTMNHCLDR</sequence>
<dbReference type="EC" id="2.3.1.30" evidence="3"/>
<dbReference type="FunFam" id="2.160.10.10:FF:000002">
    <property type="entry name" value="Serine acetyltransferase"/>
    <property type="match status" value="1"/>
</dbReference>
<evidence type="ECO:0000256" key="3">
    <source>
        <dbReference type="ARBA" id="ARBA00013266"/>
    </source>
</evidence>
<feature type="domain" description="Serine acetyltransferase N-terminal" evidence="10">
    <location>
        <begin position="7"/>
        <end position="111"/>
    </location>
</feature>
<proteinExistence type="inferred from homology"/>
<comment type="pathway">
    <text evidence="1">Amino-acid biosynthesis; L-cysteine biosynthesis; L-cysteine from L-serine: step 1/2.</text>
</comment>
<dbReference type="GO" id="GO:0005737">
    <property type="term" value="C:cytoplasm"/>
    <property type="evidence" value="ECO:0007669"/>
    <property type="project" value="InterPro"/>
</dbReference>
<evidence type="ECO:0000256" key="4">
    <source>
        <dbReference type="ARBA" id="ARBA00018522"/>
    </source>
</evidence>
<dbReference type="GO" id="GO:0006535">
    <property type="term" value="P:cysteine biosynthetic process from serine"/>
    <property type="evidence" value="ECO:0007669"/>
    <property type="project" value="InterPro"/>
</dbReference>
<dbReference type="Proteomes" id="UP000275394">
    <property type="component" value="Unassembled WGS sequence"/>
</dbReference>
<dbReference type="InterPro" id="IPR045304">
    <property type="entry name" value="LbH_SAT"/>
</dbReference>
<dbReference type="CDD" id="cd03354">
    <property type="entry name" value="LbH_SAT"/>
    <property type="match status" value="1"/>
</dbReference>
<evidence type="ECO:0000259" key="10">
    <source>
        <dbReference type="SMART" id="SM00971"/>
    </source>
</evidence>
<keyword evidence="8" id="KW-0012">Acyltransferase</keyword>
<dbReference type="InterPro" id="IPR001451">
    <property type="entry name" value="Hexapep"/>
</dbReference>
<dbReference type="Gene3D" id="1.10.3130.10">
    <property type="entry name" value="serine acetyltransferase, domain 1"/>
    <property type="match status" value="1"/>
</dbReference>
<dbReference type="InterPro" id="IPR005881">
    <property type="entry name" value="Ser_O-AcTrfase"/>
</dbReference>
<dbReference type="Pfam" id="PF00132">
    <property type="entry name" value="Hexapep"/>
    <property type="match status" value="1"/>
</dbReference>
<dbReference type="EMBL" id="RKHR01000004">
    <property type="protein sequence ID" value="ROS01943.1"/>
    <property type="molecule type" value="Genomic_DNA"/>
</dbReference>
<keyword evidence="7" id="KW-0198">Cysteine biosynthesis</keyword>
<evidence type="ECO:0000256" key="2">
    <source>
        <dbReference type="ARBA" id="ARBA00007274"/>
    </source>
</evidence>
<comment type="caution">
    <text evidence="11">The sequence shown here is derived from an EMBL/GenBank/DDBJ whole genome shotgun (WGS) entry which is preliminary data.</text>
</comment>
<dbReference type="GO" id="GO:0009001">
    <property type="term" value="F:serine O-acetyltransferase activity"/>
    <property type="evidence" value="ECO:0007669"/>
    <property type="project" value="UniProtKB-EC"/>
</dbReference>
<dbReference type="SMART" id="SM00971">
    <property type="entry name" value="SATase_N"/>
    <property type="match status" value="1"/>
</dbReference>
<keyword evidence="5" id="KW-0028">Amino-acid biosynthesis</keyword>
<evidence type="ECO:0000313" key="12">
    <source>
        <dbReference type="Proteomes" id="UP000275394"/>
    </source>
</evidence>
<dbReference type="InterPro" id="IPR053376">
    <property type="entry name" value="Serine_acetyltransferase"/>
</dbReference>
<dbReference type="NCBIfam" id="TIGR01172">
    <property type="entry name" value="cysE"/>
    <property type="match status" value="1"/>
</dbReference>
<keyword evidence="6 11" id="KW-0808">Transferase</keyword>
<evidence type="ECO:0000313" key="11">
    <source>
        <dbReference type="EMBL" id="ROS01943.1"/>
    </source>
</evidence>
<evidence type="ECO:0000256" key="8">
    <source>
        <dbReference type="ARBA" id="ARBA00023315"/>
    </source>
</evidence>